<name>A0A098M8T6_9BACL</name>
<dbReference type="EMBL" id="JQCR01000002">
    <property type="protein sequence ID" value="KGE18463.1"/>
    <property type="molecule type" value="Genomic_DNA"/>
</dbReference>
<organism evidence="2 3">
    <name type="scientific">Paenibacillus wynnii</name>
    <dbReference type="NCBI Taxonomy" id="268407"/>
    <lineage>
        <taxon>Bacteria</taxon>
        <taxon>Bacillati</taxon>
        <taxon>Bacillota</taxon>
        <taxon>Bacilli</taxon>
        <taxon>Bacillales</taxon>
        <taxon>Paenibacillaceae</taxon>
        <taxon>Paenibacillus</taxon>
    </lineage>
</organism>
<protein>
    <submittedName>
        <fullName evidence="2">Uncharacterized protein</fullName>
    </submittedName>
</protein>
<gene>
    <name evidence="2" type="ORF">PWYN_03065</name>
</gene>
<proteinExistence type="predicted"/>
<dbReference type="OrthoDB" id="2659489at2"/>
<dbReference type="STRING" id="268407.PWYN_03065"/>
<evidence type="ECO:0000313" key="2">
    <source>
        <dbReference type="EMBL" id="KGE18463.1"/>
    </source>
</evidence>
<evidence type="ECO:0000256" key="1">
    <source>
        <dbReference type="SAM" id="MobiDB-lite"/>
    </source>
</evidence>
<sequence>MRKHKRRNQKKWFRIVAQNVHQGKAVSRFHAQRLVESVQLFADNQYHNVFRPWWYEQMDSNSKLDLVTEHSRHFKEVERKLIEMTGIAADDFNKIAASLKKATPRRTRKSKEKPRPPVRKLKKPEEFKIRMMNGDFQPVTGEKVFTIGEHDFFIHITEGKHFDFWTVSDVATGTKVYSHERYNEAARKAKEIITKHYDSYVSQVSKLRRPIHDTVTDNE</sequence>
<dbReference type="AlphaFoldDB" id="A0A098M8T6"/>
<keyword evidence="3" id="KW-1185">Reference proteome</keyword>
<dbReference type="Proteomes" id="UP000029734">
    <property type="component" value="Unassembled WGS sequence"/>
</dbReference>
<accession>A0A098M8T6</accession>
<evidence type="ECO:0000313" key="3">
    <source>
        <dbReference type="Proteomes" id="UP000029734"/>
    </source>
</evidence>
<reference evidence="2 3" key="1">
    <citation type="submission" date="2014-08" db="EMBL/GenBank/DDBJ databases">
        <authorList>
            <person name="den Bakker H.C."/>
        </authorList>
    </citation>
    <scope>NUCLEOTIDE SEQUENCE [LARGE SCALE GENOMIC DNA]</scope>
    <source>
        <strain evidence="2 3">DSM 18334</strain>
    </source>
</reference>
<reference evidence="2 3" key="2">
    <citation type="submission" date="2014-10" db="EMBL/GenBank/DDBJ databases">
        <title>Comparative genomics of the Paenibacillus odorifer group.</title>
        <authorList>
            <person name="Tsai Y.-C."/>
            <person name="Martin N."/>
            <person name="Korlach J."/>
            <person name="Wiedmann M."/>
        </authorList>
    </citation>
    <scope>NUCLEOTIDE SEQUENCE [LARGE SCALE GENOMIC DNA]</scope>
    <source>
        <strain evidence="2 3">DSM 18334</strain>
    </source>
</reference>
<comment type="caution">
    <text evidence="2">The sequence shown here is derived from an EMBL/GenBank/DDBJ whole genome shotgun (WGS) entry which is preliminary data.</text>
</comment>
<dbReference type="RefSeq" id="WP_036648347.1">
    <property type="nucleotide sequence ID" value="NZ_JQCR01000002.1"/>
</dbReference>
<feature type="region of interest" description="Disordered" evidence="1">
    <location>
        <begin position="98"/>
        <end position="120"/>
    </location>
</feature>
<feature type="compositionally biased region" description="Basic residues" evidence="1">
    <location>
        <begin position="102"/>
        <end position="120"/>
    </location>
</feature>